<dbReference type="OrthoDB" id="276323at2759"/>
<reference evidence="3" key="1">
    <citation type="submission" date="2020-11" db="EMBL/GenBank/DDBJ databases">
        <authorList>
            <consortium name="DOE Joint Genome Institute"/>
            <person name="Ahrendt S."/>
            <person name="Riley R."/>
            <person name="Andreopoulos W."/>
            <person name="Labutti K."/>
            <person name="Pangilinan J."/>
            <person name="Ruiz-Duenas F.J."/>
            <person name="Barrasa J.M."/>
            <person name="Sanchez-Garcia M."/>
            <person name="Camarero S."/>
            <person name="Miyauchi S."/>
            <person name="Serrano A."/>
            <person name="Linde D."/>
            <person name="Babiker R."/>
            <person name="Drula E."/>
            <person name="Ayuso-Fernandez I."/>
            <person name="Pacheco R."/>
            <person name="Padilla G."/>
            <person name="Ferreira P."/>
            <person name="Barriuso J."/>
            <person name="Kellner H."/>
            <person name="Castanera R."/>
            <person name="Alfaro M."/>
            <person name="Ramirez L."/>
            <person name="Pisabarro A.G."/>
            <person name="Kuo A."/>
            <person name="Tritt A."/>
            <person name="Lipzen A."/>
            <person name="He G."/>
            <person name="Yan M."/>
            <person name="Ng V."/>
            <person name="Cullen D."/>
            <person name="Martin F."/>
            <person name="Rosso M.-N."/>
            <person name="Henrissat B."/>
            <person name="Hibbett D."/>
            <person name="Martinez A.T."/>
            <person name="Grigoriev I.V."/>
        </authorList>
    </citation>
    <scope>NUCLEOTIDE SEQUENCE</scope>
    <source>
        <strain evidence="3">CIRM-BRFM 674</strain>
    </source>
</reference>
<comment type="caution">
    <text evidence="3">The sequence shown here is derived from an EMBL/GenBank/DDBJ whole genome shotgun (WGS) entry which is preliminary data.</text>
</comment>
<organism evidence="3 4">
    <name type="scientific">Pholiota conissans</name>
    <dbReference type="NCBI Taxonomy" id="109636"/>
    <lineage>
        <taxon>Eukaryota</taxon>
        <taxon>Fungi</taxon>
        <taxon>Dikarya</taxon>
        <taxon>Basidiomycota</taxon>
        <taxon>Agaricomycotina</taxon>
        <taxon>Agaricomycetes</taxon>
        <taxon>Agaricomycetidae</taxon>
        <taxon>Agaricales</taxon>
        <taxon>Agaricineae</taxon>
        <taxon>Strophariaceae</taxon>
        <taxon>Pholiota</taxon>
    </lineage>
</organism>
<feature type="compositionally biased region" description="Polar residues" evidence="2">
    <location>
        <begin position="221"/>
        <end position="234"/>
    </location>
</feature>
<sequence>MDSDFLTHRPLKRKLSAEDDEAPGPTQQHSQSADSQARVHALASPPAECSGSSSNSAGSGGGMSISIGNTPDAPRQAWVTDPNGAATAAARRGWESPSLSPMASPISSPTTATAAPQVSSPLSPARSNKRLRVDTQEVIVRPPSARAHNHGNARHYPRPSALQKPTTPLAAPPITFRTRQGSDLEDIGVVSCAAPGPASGSLLRAPRGSTGEGAGGHGSVEVNNDGSTSPLVSNGHTVTPATVYYAVPAPMLQKLSRSPHIPPMTPLITRATLRELELDVILRNPVVRHDLLFDTGVQFRPRRTRAACDRYWNAVWREVCNGCTCVTLDGQNGLHPTRCICEQAIRQLASPTIPLPPTVANSPTTPSPETAPNTPTIVAPPSLPPTHATPTPPTTPAATHPNGILQPLYTLRTPPRLPILLSELRAVLMLVVQPLSTSTTAVYTNPAAVRAQAEEHARHAGHLREVLDEVLEVAVTGGRGGQGMSGVDLGPVFERIGETLKRHCAPMRDRRVDTMVETAKLGGARAFGAVRMCLELLELMKLDIANHQLAQLRPWLLRNTSGFEAKAFRIRFGSDPHALQQTRLWLAAADHSLRGEEATSQTPAPGPLAHIFYQDLTRNKRIFLSALKGLVDLVFSIPGEIPVFTLAEVEKEQEVGKDGKSEGRIKETGKTNVGMLEEAKKLFSTAHILPETLYLDKTRLALLSSEASDATSLYMFSLLFRQLVSVDTPGIRSDADMTNALDQLKTELRVLAPAGLHTCFVVPEVQNNEAEKENRKEEELKKEDTDADMADALALQQQRSKKEKDTEDERNRRRRVREDIALQIASRAEAIRQRLRQPVARMNGSTVTETPSQHATPIVPSSALLSLAQSWTETNLQPTSPFARRLHNRVRDAVLDEVIALVHPSANTPSSAGIDISSAGGMHVFTGRAGHPNASPSASGLHTTGLTTTLPPRPLVNAGQKSLQGLDALTVEIHRLSARVARLAEVHLSTYLLMYETEGFCQGNDA</sequence>
<accession>A0A9P6D005</accession>
<comment type="similarity">
    <text evidence="1">Belongs to the TCP11 family.</text>
</comment>
<protein>
    <recommendedName>
        <fullName evidence="5">Tcp11-domain-containing protein</fullName>
    </recommendedName>
</protein>
<feature type="compositionally biased region" description="Polar residues" evidence="2">
    <location>
        <begin position="359"/>
        <end position="376"/>
    </location>
</feature>
<feature type="compositionally biased region" description="Polar residues" evidence="2">
    <location>
        <begin position="97"/>
        <end position="126"/>
    </location>
</feature>
<feature type="compositionally biased region" description="Basic and acidic residues" evidence="2">
    <location>
        <begin position="769"/>
        <end position="784"/>
    </location>
</feature>
<feature type="region of interest" description="Disordered" evidence="2">
    <location>
        <begin position="197"/>
        <end position="234"/>
    </location>
</feature>
<feature type="region of interest" description="Disordered" evidence="2">
    <location>
        <begin position="795"/>
        <end position="814"/>
    </location>
</feature>
<dbReference type="InterPro" id="IPR008862">
    <property type="entry name" value="Tcp11"/>
</dbReference>
<dbReference type="Pfam" id="PF05794">
    <property type="entry name" value="Tcp11"/>
    <property type="match status" value="1"/>
</dbReference>
<evidence type="ECO:0000313" key="4">
    <source>
        <dbReference type="Proteomes" id="UP000807469"/>
    </source>
</evidence>
<feature type="compositionally biased region" description="Basic and acidic residues" evidence="2">
    <location>
        <begin position="800"/>
        <end position="814"/>
    </location>
</feature>
<gene>
    <name evidence="3" type="ORF">BDN70DRAFT_933571</name>
</gene>
<dbReference type="GO" id="GO:0010737">
    <property type="term" value="P:protein kinase A signaling"/>
    <property type="evidence" value="ECO:0007669"/>
    <property type="project" value="TreeGrafter"/>
</dbReference>
<dbReference type="PANTHER" id="PTHR12832">
    <property type="entry name" value="TESTIS-SPECIFIC PROTEIN PBS13 T-COMPLEX 11"/>
    <property type="match status" value="1"/>
</dbReference>
<dbReference type="PANTHER" id="PTHR12832:SF11">
    <property type="entry name" value="LD23868P"/>
    <property type="match status" value="1"/>
</dbReference>
<feature type="region of interest" description="Disordered" evidence="2">
    <location>
        <begin position="1"/>
        <end position="174"/>
    </location>
</feature>
<keyword evidence="4" id="KW-1185">Reference proteome</keyword>
<feature type="region of interest" description="Disordered" evidence="2">
    <location>
        <begin position="768"/>
        <end position="788"/>
    </location>
</feature>
<name>A0A9P6D005_9AGAR</name>
<proteinExistence type="inferred from homology"/>
<feature type="region of interest" description="Disordered" evidence="2">
    <location>
        <begin position="352"/>
        <end position="400"/>
    </location>
</feature>
<dbReference type="EMBL" id="MU155240">
    <property type="protein sequence ID" value="KAF9478193.1"/>
    <property type="molecule type" value="Genomic_DNA"/>
</dbReference>
<dbReference type="Proteomes" id="UP000807469">
    <property type="component" value="Unassembled WGS sequence"/>
</dbReference>
<evidence type="ECO:0000256" key="2">
    <source>
        <dbReference type="SAM" id="MobiDB-lite"/>
    </source>
</evidence>
<evidence type="ECO:0000256" key="1">
    <source>
        <dbReference type="ARBA" id="ARBA00010954"/>
    </source>
</evidence>
<feature type="compositionally biased region" description="Polar residues" evidence="2">
    <location>
        <begin position="25"/>
        <end position="35"/>
    </location>
</feature>
<evidence type="ECO:0008006" key="5">
    <source>
        <dbReference type="Google" id="ProtNLM"/>
    </source>
</evidence>
<dbReference type="AlphaFoldDB" id="A0A9P6D005"/>
<evidence type="ECO:0000313" key="3">
    <source>
        <dbReference type="EMBL" id="KAF9478193.1"/>
    </source>
</evidence>
<feature type="compositionally biased region" description="Basic residues" evidence="2">
    <location>
        <begin position="147"/>
        <end position="157"/>
    </location>
</feature>